<dbReference type="GO" id="GO:0050660">
    <property type="term" value="F:flavin adenine dinucleotide binding"/>
    <property type="evidence" value="ECO:0007669"/>
    <property type="project" value="InterPro"/>
</dbReference>
<dbReference type="VEuPathDB" id="FungiDB:BO71DRAFT_470628"/>
<feature type="domain" description="Berberine/berberine-like" evidence="1">
    <location>
        <begin position="139"/>
        <end position="177"/>
    </location>
</feature>
<dbReference type="OrthoDB" id="9983560at2759"/>
<name>A0A319CTN1_9EURO</name>
<gene>
    <name evidence="2" type="ORF">BO71DRAFT_470628</name>
</gene>
<dbReference type="GO" id="GO:0016491">
    <property type="term" value="F:oxidoreductase activity"/>
    <property type="evidence" value="ECO:0007669"/>
    <property type="project" value="InterPro"/>
</dbReference>
<evidence type="ECO:0000259" key="1">
    <source>
        <dbReference type="Pfam" id="PF08031"/>
    </source>
</evidence>
<dbReference type="Gene3D" id="3.40.462.20">
    <property type="match status" value="1"/>
</dbReference>
<accession>A0A319CTN1</accession>
<keyword evidence="3" id="KW-1185">Reference proteome</keyword>
<dbReference type="Gene3D" id="3.30.465.10">
    <property type="match status" value="1"/>
</dbReference>
<dbReference type="InterPro" id="IPR012951">
    <property type="entry name" value="BBE"/>
</dbReference>
<sequence>MARSTSLTISTFDNYYAFFDAYFGPLPFGSYTNAQVQGGRLIPRTVLAKSADNAALTAALRTIAPNPAFHIVGIGADVSTRAFVPNAVFPGWRTAGSWIEIAANWDYDQTYATNAVNETLITDDYVPLLQAVSGPDSGAYMNEADPHQPDFQSQFFGDIYARLRSIKNVFDPNHIFYGNALVGSDEWVLGADGRLCRA</sequence>
<dbReference type="AlphaFoldDB" id="A0A319CTN1"/>
<evidence type="ECO:0000313" key="2">
    <source>
        <dbReference type="EMBL" id="PYH87721.1"/>
    </source>
</evidence>
<dbReference type="InterPro" id="IPR016169">
    <property type="entry name" value="FAD-bd_PCMH_sub2"/>
</dbReference>
<protein>
    <recommendedName>
        <fullName evidence="1">Berberine/berberine-like domain-containing protein</fullName>
    </recommendedName>
</protein>
<organism evidence="2 3">
    <name type="scientific">Aspergillus ellipticus CBS 707.79</name>
    <dbReference type="NCBI Taxonomy" id="1448320"/>
    <lineage>
        <taxon>Eukaryota</taxon>
        <taxon>Fungi</taxon>
        <taxon>Dikarya</taxon>
        <taxon>Ascomycota</taxon>
        <taxon>Pezizomycotina</taxon>
        <taxon>Eurotiomycetes</taxon>
        <taxon>Eurotiomycetidae</taxon>
        <taxon>Eurotiales</taxon>
        <taxon>Aspergillaceae</taxon>
        <taxon>Aspergillus</taxon>
        <taxon>Aspergillus subgen. Circumdati</taxon>
    </lineage>
</organism>
<reference evidence="2 3" key="1">
    <citation type="submission" date="2018-02" db="EMBL/GenBank/DDBJ databases">
        <title>The genomes of Aspergillus section Nigri reveals drivers in fungal speciation.</title>
        <authorList>
            <consortium name="DOE Joint Genome Institute"/>
            <person name="Vesth T.C."/>
            <person name="Nybo J."/>
            <person name="Theobald S."/>
            <person name="Brandl J."/>
            <person name="Frisvad J.C."/>
            <person name="Nielsen K.F."/>
            <person name="Lyhne E.K."/>
            <person name="Kogle M.E."/>
            <person name="Kuo A."/>
            <person name="Riley R."/>
            <person name="Clum A."/>
            <person name="Nolan M."/>
            <person name="Lipzen A."/>
            <person name="Salamov A."/>
            <person name="Henrissat B."/>
            <person name="Wiebenga A."/>
            <person name="De vries R.P."/>
            <person name="Grigoriev I.V."/>
            <person name="Mortensen U.H."/>
            <person name="Andersen M.R."/>
            <person name="Baker S.E."/>
        </authorList>
    </citation>
    <scope>NUCLEOTIDE SEQUENCE [LARGE SCALE GENOMIC DNA]</scope>
    <source>
        <strain evidence="2 3">CBS 707.79</strain>
    </source>
</reference>
<evidence type="ECO:0000313" key="3">
    <source>
        <dbReference type="Proteomes" id="UP000247810"/>
    </source>
</evidence>
<dbReference type="EMBL" id="KZ826183">
    <property type="protein sequence ID" value="PYH87721.1"/>
    <property type="molecule type" value="Genomic_DNA"/>
</dbReference>
<proteinExistence type="predicted"/>
<dbReference type="Proteomes" id="UP000247810">
    <property type="component" value="Unassembled WGS sequence"/>
</dbReference>
<dbReference type="STRING" id="1448320.A0A319CTN1"/>
<dbReference type="Pfam" id="PF08031">
    <property type="entry name" value="BBE"/>
    <property type="match status" value="1"/>
</dbReference>